<dbReference type="Gene3D" id="1.10.260.40">
    <property type="entry name" value="lambda repressor-like DNA-binding domains"/>
    <property type="match status" value="1"/>
</dbReference>
<name>A0A5C0UIW5_9RICK</name>
<accession>A0A5C0UIW5</accession>
<dbReference type="KEGG" id="snay:FZC37_00265"/>
<evidence type="ECO:0000313" key="2">
    <source>
        <dbReference type="EMBL" id="QEK39382.1"/>
    </source>
</evidence>
<dbReference type="InterPro" id="IPR001387">
    <property type="entry name" value="Cro/C1-type_HTH"/>
</dbReference>
<evidence type="ECO:0000259" key="1">
    <source>
        <dbReference type="PROSITE" id="PS50943"/>
    </source>
</evidence>
<dbReference type="Pfam" id="PF01381">
    <property type="entry name" value="HTH_3"/>
    <property type="match status" value="1"/>
</dbReference>
<dbReference type="OrthoDB" id="9797172at2"/>
<proteinExistence type="predicted"/>
<dbReference type="AlphaFoldDB" id="A0A5C0UIW5"/>
<dbReference type="InterPro" id="IPR010982">
    <property type="entry name" value="Lambda_DNA-bd_dom_sf"/>
</dbReference>
<sequence length="149" mass="17205">MENKKKDGRVDQVDVIIGQRLFRKRCLLGYSQKDLAEYAGVSIQQIQKYEKSTNRIAGGRLYRFAKLLKVPVEYFFENLDDILDGRSKKAASFAEDQAIFTPKASEQDVITSEKEIITLVRFYNSIKDKNVRKRFLELIRAVSGINSYV</sequence>
<reference evidence="2 3" key="1">
    <citation type="submission" date="2019-08" db="EMBL/GenBank/DDBJ databases">
        <title>Highly reduced genomes of protist endosymbionts show evolutionary convergence.</title>
        <authorList>
            <person name="George E."/>
            <person name="Husnik F."/>
            <person name="Tashyreva D."/>
            <person name="Prokopchuk G."/>
            <person name="Horak A."/>
            <person name="Kwong W.K."/>
            <person name="Lukes J."/>
            <person name="Keeling P.J."/>
        </authorList>
    </citation>
    <scope>NUCLEOTIDE SEQUENCE [LARGE SCALE GENOMIC DNA]</scope>
    <source>
        <strain evidence="2">1621</strain>
    </source>
</reference>
<dbReference type="GO" id="GO:0003677">
    <property type="term" value="F:DNA binding"/>
    <property type="evidence" value="ECO:0007669"/>
    <property type="project" value="InterPro"/>
</dbReference>
<evidence type="ECO:0000313" key="3">
    <source>
        <dbReference type="Proteomes" id="UP000323844"/>
    </source>
</evidence>
<dbReference type="EMBL" id="CP043312">
    <property type="protein sequence ID" value="QEK39382.1"/>
    <property type="molecule type" value="Genomic_DNA"/>
</dbReference>
<dbReference type="PROSITE" id="PS50943">
    <property type="entry name" value="HTH_CROC1"/>
    <property type="match status" value="1"/>
</dbReference>
<feature type="domain" description="HTH cro/C1-type" evidence="1">
    <location>
        <begin position="25"/>
        <end position="75"/>
    </location>
</feature>
<dbReference type="SMART" id="SM00530">
    <property type="entry name" value="HTH_XRE"/>
    <property type="match status" value="1"/>
</dbReference>
<keyword evidence="3" id="KW-1185">Reference proteome</keyword>
<dbReference type="SUPFAM" id="SSF47413">
    <property type="entry name" value="lambda repressor-like DNA-binding domains"/>
    <property type="match status" value="1"/>
</dbReference>
<organism evidence="2 3">
    <name type="scientific">Candidatus Sneabacter namystus</name>
    <dbReference type="NCBI Taxonomy" id="2601646"/>
    <lineage>
        <taxon>Bacteria</taxon>
        <taxon>Pseudomonadati</taxon>
        <taxon>Pseudomonadota</taxon>
        <taxon>Alphaproteobacteria</taxon>
        <taxon>Rickettsiales</taxon>
        <taxon>Rickettsiaceae</taxon>
        <taxon>Rickettsieae</taxon>
        <taxon>Candidatus Sneabacter</taxon>
    </lineage>
</organism>
<gene>
    <name evidence="2" type="ORF">FZC37_00265</name>
</gene>
<dbReference type="RefSeq" id="WP_148951743.1">
    <property type="nucleotide sequence ID" value="NZ_CP043312.1"/>
</dbReference>
<dbReference type="Proteomes" id="UP000323844">
    <property type="component" value="Chromosome"/>
</dbReference>
<dbReference type="CDD" id="cd00093">
    <property type="entry name" value="HTH_XRE"/>
    <property type="match status" value="1"/>
</dbReference>
<protein>
    <submittedName>
        <fullName evidence="2">Helix-turn-helix domain-containing protein</fullName>
    </submittedName>
</protein>